<dbReference type="Proteomes" id="UP000786811">
    <property type="component" value="Unassembled WGS sequence"/>
</dbReference>
<protein>
    <submittedName>
        <fullName evidence="2">Uncharacterized protein</fullName>
    </submittedName>
</protein>
<name>A0A8J2MMH2_COTCN</name>
<evidence type="ECO:0000313" key="2">
    <source>
        <dbReference type="EMBL" id="CAG5094083.1"/>
    </source>
</evidence>
<reference evidence="2" key="1">
    <citation type="submission" date="2021-04" db="EMBL/GenBank/DDBJ databases">
        <authorList>
            <person name="Chebbi M.A.C M."/>
        </authorList>
    </citation>
    <scope>NUCLEOTIDE SEQUENCE</scope>
</reference>
<sequence length="136" mass="15658">MYIIFQTCKYGGEGSNSVSEFCILTLTSSFTSKYTEKSGVDRMYYRTLKTFILGFILTSFLLITQIQVMLGLLNQRMTLLVAMPPYGVYPGFCGFRRTFKLCISWKREFHPYLDALSRVKPCLVVLCTAVRRNVQD</sequence>
<keyword evidence="1" id="KW-0812">Transmembrane</keyword>
<gene>
    <name evidence="2" type="ORF">HICCMSTLAB_LOCUS7409</name>
</gene>
<feature type="transmembrane region" description="Helical" evidence="1">
    <location>
        <begin position="51"/>
        <end position="73"/>
    </location>
</feature>
<comment type="caution">
    <text evidence="2">The sequence shown here is derived from an EMBL/GenBank/DDBJ whole genome shotgun (WGS) entry which is preliminary data.</text>
</comment>
<keyword evidence="1" id="KW-1133">Transmembrane helix</keyword>
<keyword evidence="1" id="KW-0472">Membrane</keyword>
<accession>A0A8J2MMH2</accession>
<keyword evidence="3" id="KW-1185">Reference proteome</keyword>
<organism evidence="2 3">
    <name type="scientific">Cotesia congregata</name>
    <name type="common">Parasitoid wasp</name>
    <name type="synonym">Apanteles congregatus</name>
    <dbReference type="NCBI Taxonomy" id="51543"/>
    <lineage>
        <taxon>Eukaryota</taxon>
        <taxon>Metazoa</taxon>
        <taxon>Ecdysozoa</taxon>
        <taxon>Arthropoda</taxon>
        <taxon>Hexapoda</taxon>
        <taxon>Insecta</taxon>
        <taxon>Pterygota</taxon>
        <taxon>Neoptera</taxon>
        <taxon>Endopterygota</taxon>
        <taxon>Hymenoptera</taxon>
        <taxon>Apocrita</taxon>
        <taxon>Ichneumonoidea</taxon>
        <taxon>Braconidae</taxon>
        <taxon>Microgastrinae</taxon>
        <taxon>Cotesia</taxon>
    </lineage>
</organism>
<proteinExistence type="predicted"/>
<evidence type="ECO:0000313" key="3">
    <source>
        <dbReference type="Proteomes" id="UP000786811"/>
    </source>
</evidence>
<dbReference type="EMBL" id="CAJNRD030001120">
    <property type="protein sequence ID" value="CAG5094083.1"/>
    <property type="molecule type" value="Genomic_DNA"/>
</dbReference>
<evidence type="ECO:0000256" key="1">
    <source>
        <dbReference type="SAM" id="Phobius"/>
    </source>
</evidence>
<dbReference type="AlphaFoldDB" id="A0A8J2MMH2"/>